<proteinExistence type="predicted"/>
<dbReference type="Proteomes" id="UP001652625">
    <property type="component" value="Chromosome 02"/>
</dbReference>
<name>A0ABM4BAB5_HYDVU</name>
<dbReference type="GeneID" id="136076299"/>
<dbReference type="RefSeq" id="XP_065645845.1">
    <property type="nucleotide sequence ID" value="XM_065789773.1"/>
</dbReference>
<reference evidence="2" key="2">
    <citation type="submission" date="2025-08" db="UniProtKB">
        <authorList>
            <consortium name="RefSeq"/>
        </authorList>
    </citation>
    <scope>IDENTIFICATION</scope>
</reference>
<organism evidence="1 2">
    <name type="scientific">Hydra vulgaris</name>
    <name type="common">Hydra</name>
    <name type="synonym">Hydra attenuata</name>
    <dbReference type="NCBI Taxonomy" id="6087"/>
    <lineage>
        <taxon>Eukaryota</taxon>
        <taxon>Metazoa</taxon>
        <taxon>Cnidaria</taxon>
        <taxon>Hydrozoa</taxon>
        <taxon>Hydroidolina</taxon>
        <taxon>Anthoathecata</taxon>
        <taxon>Aplanulata</taxon>
        <taxon>Hydridae</taxon>
        <taxon>Hydra</taxon>
    </lineage>
</organism>
<gene>
    <name evidence="2" type="primary">LOC136076299</name>
</gene>
<accession>A0ABM4BAB5</accession>
<evidence type="ECO:0000313" key="2">
    <source>
        <dbReference type="RefSeq" id="XP_065645845.1"/>
    </source>
</evidence>
<sequence length="276" mass="33412">MNSYKVHENLYLILTPKKTIINNDNISEVEIRENNISIIERYINEGKDLRDIVKVALKKIIEYYDISMLYIKSIYLENGDKKYIHKKFHEDLDTIDHRIWLNPLWLLNNTLYDFNIIYDIKIPKSNYDCFINKIYGHEYYDYKNIIDDIKNNNYDTLKIGERLFAELKEYYNSHIIRRNNNIYPNSSVSFILDMMEIDRYYDYIKKNPRLLYDTLNNSEDCKKIKKRLIELGSNESNLNVEKIKEILTQIEKYFLIINQDLCMGMVNKTLLKKYKR</sequence>
<protein>
    <submittedName>
        <fullName evidence="2">Uncharacterized protein LOC136076299</fullName>
    </submittedName>
</protein>
<keyword evidence="1" id="KW-1185">Reference proteome</keyword>
<evidence type="ECO:0000313" key="1">
    <source>
        <dbReference type="Proteomes" id="UP001652625"/>
    </source>
</evidence>
<reference evidence="1" key="1">
    <citation type="submission" date="2025-05" db="UniProtKB">
        <authorList>
            <consortium name="RefSeq"/>
        </authorList>
    </citation>
    <scope>NUCLEOTIDE SEQUENCE [LARGE SCALE GENOMIC DNA]</scope>
</reference>